<reference evidence="12 13" key="1">
    <citation type="journal article" date="2024" name="IMA Fungus">
        <title>IMA Genome - F19 : A genome assembly and annotation guide to empower mycologists, including annotated draft genome sequences of Ceratocystis pirilliformis, Diaporthe australafricana, Fusarium ophioides, Paecilomyces lecythidis, and Sporothrix stenoceras.</title>
        <authorList>
            <person name="Aylward J."/>
            <person name="Wilson A.M."/>
            <person name="Visagie C.M."/>
            <person name="Spraker J."/>
            <person name="Barnes I."/>
            <person name="Buitendag C."/>
            <person name="Ceriani C."/>
            <person name="Del Mar Angel L."/>
            <person name="du Plessis D."/>
            <person name="Fuchs T."/>
            <person name="Gasser K."/>
            <person name="Kramer D."/>
            <person name="Li W."/>
            <person name="Munsamy K."/>
            <person name="Piso A."/>
            <person name="Price J.L."/>
            <person name="Sonnekus B."/>
            <person name="Thomas C."/>
            <person name="van der Nest A."/>
            <person name="van Dijk A."/>
            <person name="van Heerden A."/>
            <person name="van Vuuren N."/>
            <person name="Yilmaz N."/>
            <person name="Duong T.A."/>
            <person name="van der Merwe N.A."/>
            <person name="Wingfield M.J."/>
            <person name="Wingfield B.D."/>
        </authorList>
    </citation>
    <scope>NUCLEOTIDE SEQUENCE [LARGE SCALE GENOMIC DNA]</scope>
    <source>
        <strain evidence="12 13">CMW 18167</strain>
    </source>
</reference>
<keyword evidence="8" id="KW-0732">Signal</keyword>
<comment type="cofactor">
    <cofactor evidence="1">
        <name>Cu cation</name>
        <dbReference type="ChEBI" id="CHEBI:23378"/>
    </cofactor>
</comment>
<evidence type="ECO:0000256" key="4">
    <source>
        <dbReference type="ARBA" id="ARBA00022772"/>
    </source>
</evidence>
<dbReference type="SUPFAM" id="SSF49998">
    <property type="entry name" value="Amine oxidase catalytic domain"/>
    <property type="match status" value="1"/>
</dbReference>
<evidence type="ECO:0000259" key="11">
    <source>
        <dbReference type="Pfam" id="PF09248"/>
    </source>
</evidence>
<evidence type="ECO:0000256" key="8">
    <source>
        <dbReference type="SAM" id="SignalP"/>
    </source>
</evidence>
<dbReference type="InterPro" id="IPR000269">
    <property type="entry name" value="Cu_amine_oxidase"/>
</dbReference>
<evidence type="ECO:0000259" key="10">
    <source>
        <dbReference type="Pfam" id="PF02727"/>
    </source>
</evidence>
<evidence type="ECO:0000313" key="13">
    <source>
        <dbReference type="Proteomes" id="UP001583193"/>
    </source>
</evidence>
<feature type="domain" description="Copper amine oxidase N2-terminal" evidence="10">
    <location>
        <begin position="80"/>
        <end position="158"/>
    </location>
</feature>
<evidence type="ECO:0000256" key="6">
    <source>
        <dbReference type="ARBA" id="ARBA00023008"/>
    </source>
</evidence>
<keyword evidence="4 7" id="KW-0801">TPQ</keyword>
<dbReference type="Proteomes" id="UP001583193">
    <property type="component" value="Unassembled WGS sequence"/>
</dbReference>
<organism evidence="12 13">
    <name type="scientific">Paecilomyces lecythidis</name>
    <dbReference type="NCBI Taxonomy" id="3004212"/>
    <lineage>
        <taxon>Eukaryota</taxon>
        <taxon>Fungi</taxon>
        <taxon>Dikarya</taxon>
        <taxon>Ascomycota</taxon>
        <taxon>Pezizomycotina</taxon>
        <taxon>Eurotiomycetes</taxon>
        <taxon>Eurotiomycetidae</taxon>
        <taxon>Eurotiales</taxon>
        <taxon>Thermoascaceae</taxon>
        <taxon>Paecilomyces</taxon>
    </lineage>
</organism>
<evidence type="ECO:0000256" key="2">
    <source>
        <dbReference type="ARBA" id="ARBA00007983"/>
    </source>
</evidence>
<feature type="domain" description="DUF1965" evidence="11">
    <location>
        <begin position="252"/>
        <end position="319"/>
    </location>
</feature>
<evidence type="ECO:0000256" key="3">
    <source>
        <dbReference type="ARBA" id="ARBA00022723"/>
    </source>
</evidence>
<dbReference type="InterPro" id="IPR015328">
    <property type="entry name" value="DUF1965"/>
</dbReference>
<protein>
    <recommendedName>
        <fullName evidence="7">Amine oxidase</fullName>
        <ecNumber evidence="7">1.4.3.-</ecNumber>
    </recommendedName>
</protein>
<gene>
    <name evidence="12" type="ORF">Plec18167_005097</name>
</gene>
<name>A0ABR3XLX0_9EURO</name>
<dbReference type="EC" id="1.4.3.-" evidence="7"/>
<comment type="PTM">
    <text evidence="7">Topaquinone (TPQ) is generated by copper-dependent autoxidation of a specific tyrosyl residue.</text>
</comment>
<keyword evidence="3 7" id="KW-0479">Metal-binding</keyword>
<dbReference type="Pfam" id="PF02727">
    <property type="entry name" value="Cu_amine_oxidN2"/>
    <property type="match status" value="1"/>
</dbReference>
<evidence type="ECO:0000256" key="7">
    <source>
        <dbReference type="RuleBase" id="RU000672"/>
    </source>
</evidence>
<accession>A0ABR3XLX0</accession>
<feature type="chain" id="PRO_5045634708" description="Amine oxidase" evidence="8">
    <location>
        <begin position="21"/>
        <end position="799"/>
    </location>
</feature>
<dbReference type="Pfam" id="PF01179">
    <property type="entry name" value="Cu_amine_oxid"/>
    <property type="match status" value="1"/>
</dbReference>
<dbReference type="InterPro" id="IPR016182">
    <property type="entry name" value="Cu_amine_oxidase_N-reg"/>
</dbReference>
<dbReference type="EMBL" id="JAVDPF010000015">
    <property type="protein sequence ID" value="KAL1876689.1"/>
    <property type="molecule type" value="Genomic_DNA"/>
</dbReference>
<dbReference type="PRINTS" id="PR00766">
    <property type="entry name" value="CUDAOXIDASE"/>
</dbReference>
<keyword evidence="6 7" id="KW-0186">Copper</keyword>
<comment type="cofactor">
    <cofactor evidence="7">
        <name>Cu cation</name>
        <dbReference type="ChEBI" id="CHEBI:23378"/>
    </cofactor>
    <text evidence="7">Contains 1 topaquinone per subunit.</text>
</comment>
<dbReference type="Gene3D" id="2.70.98.20">
    <property type="entry name" value="Copper amine oxidase, catalytic domain"/>
    <property type="match status" value="1"/>
</dbReference>
<dbReference type="Pfam" id="PF09248">
    <property type="entry name" value="DUF1965"/>
    <property type="match status" value="1"/>
</dbReference>
<evidence type="ECO:0000259" key="9">
    <source>
        <dbReference type="Pfam" id="PF01179"/>
    </source>
</evidence>
<keyword evidence="5 7" id="KW-0560">Oxidoreductase</keyword>
<evidence type="ECO:0000256" key="1">
    <source>
        <dbReference type="ARBA" id="ARBA00001935"/>
    </source>
</evidence>
<dbReference type="InterPro" id="IPR015798">
    <property type="entry name" value="Cu_amine_oxidase_C"/>
</dbReference>
<proteinExistence type="inferred from homology"/>
<sequence length="799" mass="89900">MKLTTLCLLISTTLFSSAVALPQPKAPWVKRPGHYPGASKGQVKRAYTGTNTSTCPVDEKILIKAPKKNIFMGLEDSEAAAVTAFLHKQDNLNLTAVENATSWDNVILLVELLQPNKSDALPYLNSEGPTPERYAKATIQFQATEEPYIQEWMVGPLPISDTSTLQPLNYLYNKGTGTQRVYDADDDALDDFMNKIGASIADITLALWNGTAMGLDNDTMSIWGIDPLWHENGRIIYWSGFWNNPTSFYDSSTLLPLGLYVKTDITGRDPSKWSVQGWYYDGEFYPSTEAFRSAFYSPGFEKFGPNVDGSWAHTKQQGPELPYDEMAPPIPVLPQGARYGVDIEEKYVEWMDFSFYISFNRDTGMKLFDVKYKGERIVYEVGLQEALAHYAGSDPVQSGTAYLDSYYGFGPYAFELVGGFDCPSYATFLNTSFYVDETTHTHVNSLCLFEIDAGYPIQRHSTSQYVSVTKNTIFTLRSVSTVGNYDYMFDYSFHIDGSIQISVRASGYIQSAYFAKNGDYGYKIHDNLSGSMHDHVLNYKLDMDIDGTANTLMKTAIVPSKESYPWSNGQMRNTMKLERSFVESEDESKLMWPANGGAMYSVVNKDSKNKYGEYRGYRIMPATGSAIHLTVEDSTNLQDAANWATHHLFVTKQKDTEMRNAYPYNSLDPAYPVIDFNKFFNGESLEQEDIVIHFNLGMHHVPDTSDLPNTVFTTAQSALTLLPQNYMLNDPSVQSANQVRIMYKNGTVQEVERYGVKQPTCQVDLATTSTNLSAYVGDVVVRKFPYEPLDWYYETDSIA</sequence>
<feature type="domain" description="Copper amine oxidase catalytic" evidence="9">
    <location>
        <begin position="332"/>
        <end position="732"/>
    </location>
</feature>
<dbReference type="SUPFAM" id="SSF54416">
    <property type="entry name" value="Amine oxidase N-terminal region"/>
    <property type="match status" value="2"/>
</dbReference>
<dbReference type="PANTHER" id="PTHR10638:SF20">
    <property type="entry name" value="AMINE OXIDASE"/>
    <property type="match status" value="1"/>
</dbReference>
<dbReference type="PANTHER" id="PTHR10638">
    <property type="entry name" value="COPPER AMINE OXIDASE"/>
    <property type="match status" value="1"/>
</dbReference>
<dbReference type="InterPro" id="IPR015800">
    <property type="entry name" value="Cu_amine_oxidase_N2"/>
</dbReference>
<comment type="similarity">
    <text evidence="2 7">Belongs to the copper/topaquinone oxidase family.</text>
</comment>
<dbReference type="Gene3D" id="3.10.450.40">
    <property type="match status" value="2"/>
</dbReference>
<comment type="caution">
    <text evidence="12">The sequence shown here is derived from an EMBL/GenBank/DDBJ whole genome shotgun (WGS) entry which is preliminary data.</text>
</comment>
<keyword evidence="13" id="KW-1185">Reference proteome</keyword>
<feature type="signal peptide" evidence="8">
    <location>
        <begin position="1"/>
        <end position="20"/>
    </location>
</feature>
<dbReference type="InterPro" id="IPR036460">
    <property type="entry name" value="Cu_amine_oxidase_C_sf"/>
</dbReference>
<evidence type="ECO:0000313" key="12">
    <source>
        <dbReference type="EMBL" id="KAL1876689.1"/>
    </source>
</evidence>
<evidence type="ECO:0000256" key="5">
    <source>
        <dbReference type="ARBA" id="ARBA00023002"/>
    </source>
</evidence>